<dbReference type="Proteomes" id="UP000193944">
    <property type="component" value="Unassembled WGS sequence"/>
</dbReference>
<keyword evidence="2" id="KW-1185">Reference proteome</keyword>
<organism evidence="1 2">
    <name type="scientific">Anaeromyces robustus</name>
    <dbReference type="NCBI Taxonomy" id="1754192"/>
    <lineage>
        <taxon>Eukaryota</taxon>
        <taxon>Fungi</taxon>
        <taxon>Fungi incertae sedis</taxon>
        <taxon>Chytridiomycota</taxon>
        <taxon>Chytridiomycota incertae sedis</taxon>
        <taxon>Neocallimastigomycetes</taxon>
        <taxon>Neocallimastigales</taxon>
        <taxon>Neocallimastigaceae</taxon>
        <taxon>Anaeromyces</taxon>
    </lineage>
</organism>
<feature type="non-terminal residue" evidence="1">
    <location>
        <position position="1"/>
    </location>
</feature>
<sequence length="58" mass="6787">IDFRFFVSLCQSLNIPVITESDEEIKECGFRNPEYIEKLSILKKITSTKAVNIIYIIY</sequence>
<protein>
    <submittedName>
        <fullName evidence="1">Uncharacterized protein</fullName>
    </submittedName>
</protein>
<dbReference type="EMBL" id="MCFG01000416">
    <property type="protein sequence ID" value="ORX69807.1"/>
    <property type="molecule type" value="Genomic_DNA"/>
</dbReference>
<name>A0A1Y1W8G6_9FUNG</name>
<gene>
    <name evidence="1" type="ORF">BCR32DRAFT_211396</name>
</gene>
<accession>A0A1Y1W8G6</accession>
<proteinExistence type="predicted"/>
<dbReference type="AlphaFoldDB" id="A0A1Y1W8G6"/>
<comment type="caution">
    <text evidence="1">The sequence shown here is derived from an EMBL/GenBank/DDBJ whole genome shotgun (WGS) entry which is preliminary data.</text>
</comment>
<evidence type="ECO:0000313" key="1">
    <source>
        <dbReference type="EMBL" id="ORX69807.1"/>
    </source>
</evidence>
<reference evidence="1 2" key="2">
    <citation type="submission" date="2016-08" db="EMBL/GenBank/DDBJ databases">
        <title>Pervasive Adenine N6-methylation of Active Genes in Fungi.</title>
        <authorList>
            <consortium name="DOE Joint Genome Institute"/>
            <person name="Mondo S.J."/>
            <person name="Dannebaum R.O."/>
            <person name="Kuo R.C."/>
            <person name="Labutti K."/>
            <person name="Haridas S."/>
            <person name="Kuo A."/>
            <person name="Salamov A."/>
            <person name="Ahrendt S.R."/>
            <person name="Lipzen A."/>
            <person name="Sullivan W."/>
            <person name="Andreopoulos W.B."/>
            <person name="Clum A."/>
            <person name="Lindquist E."/>
            <person name="Daum C."/>
            <person name="Ramamoorthy G.K."/>
            <person name="Gryganskyi A."/>
            <person name="Culley D."/>
            <person name="Magnuson J.K."/>
            <person name="James T.Y."/>
            <person name="O'Malley M.A."/>
            <person name="Stajich J.E."/>
            <person name="Spatafora J.W."/>
            <person name="Visel A."/>
            <person name="Grigoriev I.V."/>
        </authorList>
    </citation>
    <scope>NUCLEOTIDE SEQUENCE [LARGE SCALE GENOMIC DNA]</scope>
    <source>
        <strain evidence="1 2">S4</strain>
    </source>
</reference>
<reference evidence="1 2" key="1">
    <citation type="submission" date="2016-08" db="EMBL/GenBank/DDBJ databases">
        <title>A Parts List for Fungal Cellulosomes Revealed by Comparative Genomics.</title>
        <authorList>
            <consortium name="DOE Joint Genome Institute"/>
            <person name="Haitjema C.H."/>
            <person name="Gilmore S.P."/>
            <person name="Henske J.K."/>
            <person name="Solomon K.V."/>
            <person name="De Groot R."/>
            <person name="Kuo A."/>
            <person name="Mondo S.J."/>
            <person name="Salamov A.A."/>
            <person name="Labutti K."/>
            <person name="Zhao Z."/>
            <person name="Chiniquy J."/>
            <person name="Barry K."/>
            <person name="Brewer H.M."/>
            <person name="Purvine S.O."/>
            <person name="Wright A.T."/>
            <person name="Boxma B."/>
            <person name="Van Alen T."/>
            <person name="Hackstein J.H."/>
            <person name="Baker S.E."/>
            <person name="Grigoriev I.V."/>
            <person name="O'Malley M.A."/>
        </authorList>
    </citation>
    <scope>NUCLEOTIDE SEQUENCE [LARGE SCALE GENOMIC DNA]</scope>
    <source>
        <strain evidence="1 2">S4</strain>
    </source>
</reference>
<evidence type="ECO:0000313" key="2">
    <source>
        <dbReference type="Proteomes" id="UP000193944"/>
    </source>
</evidence>